<dbReference type="EMBL" id="JBEDUW010000241">
    <property type="protein sequence ID" value="KAK9903058.1"/>
    <property type="molecule type" value="Genomic_DNA"/>
</dbReference>
<feature type="compositionally biased region" description="Polar residues" evidence="1">
    <location>
        <begin position="27"/>
        <end position="40"/>
    </location>
</feature>
<organism evidence="2 3">
    <name type="scientific">Rubus argutus</name>
    <name type="common">Southern blackberry</name>
    <dbReference type="NCBI Taxonomy" id="59490"/>
    <lineage>
        <taxon>Eukaryota</taxon>
        <taxon>Viridiplantae</taxon>
        <taxon>Streptophyta</taxon>
        <taxon>Embryophyta</taxon>
        <taxon>Tracheophyta</taxon>
        <taxon>Spermatophyta</taxon>
        <taxon>Magnoliopsida</taxon>
        <taxon>eudicotyledons</taxon>
        <taxon>Gunneridae</taxon>
        <taxon>Pentapetalae</taxon>
        <taxon>rosids</taxon>
        <taxon>fabids</taxon>
        <taxon>Rosales</taxon>
        <taxon>Rosaceae</taxon>
        <taxon>Rosoideae</taxon>
        <taxon>Rosoideae incertae sedis</taxon>
        <taxon>Rubus</taxon>
    </lineage>
</organism>
<name>A0AAW1VM17_RUBAR</name>
<accession>A0AAW1VM17</accession>
<reference evidence="2 3" key="1">
    <citation type="journal article" date="2023" name="G3 (Bethesda)">
        <title>A chromosome-length genome assembly and annotation of blackberry (Rubus argutus, cv. 'Hillquist').</title>
        <authorList>
            <person name="Bruna T."/>
            <person name="Aryal R."/>
            <person name="Dudchenko O."/>
            <person name="Sargent D.J."/>
            <person name="Mead D."/>
            <person name="Buti M."/>
            <person name="Cavallini A."/>
            <person name="Hytonen T."/>
            <person name="Andres J."/>
            <person name="Pham M."/>
            <person name="Weisz D."/>
            <person name="Mascagni F."/>
            <person name="Usai G."/>
            <person name="Natali L."/>
            <person name="Bassil N."/>
            <person name="Fernandez G.E."/>
            <person name="Lomsadze A."/>
            <person name="Armour M."/>
            <person name="Olukolu B."/>
            <person name="Poorten T."/>
            <person name="Britton C."/>
            <person name="Davik J."/>
            <person name="Ashrafi H."/>
            <person name="Aiden E.L."/>
            <person name="Borodovsky M."/>
            <person name="Worthington M."/>
        </authorList>
    </citation>
    <scope>NUCLEOTIDE SEQUENCE [LARGE SCALE GENOMIC DNA]</scope>
    <source>
        <strain evidence="2">PI 553951</strain>
    </source>
</reference>
<evidence type="ECO:0000256" key="1">
    <source>
        <dbReference type="SAM" id="MobiDB-lite"/>
    </source>
</evidence>
<dbReference type="AlphaFoldDB" id="A0AAW1VM17"/>
<comment type="caution">
    <text evidence="2">The sequence shown here is derived from an EMBL/GenBank/DDBJ whole genome shotgun (WGS) entry which is preliminary data.</text>
</comment>
<protein>
    <submittedName>
        <fullName evidence="2">Uncharacterized protein</fullName>
    </submittedName>
</protein>
<feature type="region of interest" description="Disordered" evidence="1">
    <location>
        <begin position="17"/>
        <end position="40"/>
    </location>
</feature>
<evidence type="ECO:0000313" key="3">
    <source>
        <dbReference type="Proteomes" id="UP001457282"/>
    </source>
</evidence>
<gene>
    <name evidence="2" type="ORF">M0R45_001309</name>
</gene>
<dbReference type="Proteomes" id="UP001457282">
    <property type="component" value="Unassembled WGS sequence"/>
</dbReference>
<proteinExistence type="predicted"/>
<evidence type="ECO:0000313" key="2">
    <source>
        <dbReference type="EMBL" id="KAK9903058.1"/>
    </source>
</evidence>
<keyword evidence="3" id="KW-1185">Reference proteome</keyword>
<sequence>MSTAGFDLAEAHVLRDRHRKKVKMEQEQASSGTSESETVKSSCCLFWGLKKVHAKKTSAAQNPEVGS</sequence>